<dbReference type="PROSITE" id="PS50937">
    <property type="entry name" value="HTH_MERR_2"/>
    <property type="match status" value="1"/>
</dbReference>
<accession>A0ABX7MMR1</accession>
<dbReference type="GO" id="GO:0003677">
    <property type="term" value="F:DNA binding"/>
    <property type="evidence" value="ECO:0007669"/>
    <property type="project" value="UniProtKB-KW"/>
</dbReference>
<dbReference type="RefSeq" id="WP_206642559.1">
    <property type="nucleotide sequence ID" value="NZ_CP071247.1"/>
</dbReference>
<gene>
    <name evidence="4" type="ORF">LPB19_08800</name>
</gene>
<evidence type="ECO:0000256" key="1">
    <source>
        <dbReference type="ARBA" id="ARBA00023125"/>
    </source>
</evidence>
<reference evidence="4 5" key="1">
    <citation type="submission" date="2021-03" db="EMBL/GenBank/DDBJ databases">
        <title>Genome sequencing of Marinobacter sp. LPB0319.</title>
        <authorList>
            <person name="Kim J."/>
        </authorList>
    </citation>
    <scope>NUCLEOTIDE SEQUENCE [LARGE SCALE GENOMIC DNA]</scope>
    <source>
        <strain evidence="4 5">LPB0319</strain>
    </source>
</reference>
<name>A0ABX7MMR1_9GAMM</name>
<feature type="region of interest" description="Disordered" evidence="2">
    <location>
        <begin position="125"/>
        <end position="147"/>
    </location>
</feature>
<organism evidence="4 5">
    <name type="scientific">Marinobacter salinisoli</name>
    <dbReference type="NCBI Taxonomy" id="2769486"/>
    <lineage>
        <taxon>Bacteria</taxon>
        <taxon>Pseudomonadati</taxon>
        <taxon>Pseudomonadota</taxon>
        <taxon>Gammaproteobacteria</taxon>
        <taxon>Pseudomonadales</taxon>
        <taxon>Marinobacteraceae</taxon>
        <taxon>Marinobacter</taxon>
    </lineage>
</organism>
<keyword evidence="1 4" id="KW-0238">DNA-binding</keyword>
<dbReference type="InterPro" id="IPR009061">
    <property type="entry name" value="DNA-bd_dom_put_sf"/>
</dbReference>
<dbReference type="InterPro" id="IPR047057">
    <property type="entry name" value="MerR_fam"/>
</dbReference>
<dbReference type="CDD" id="cd04776">
    <property type="entry name" value="HTH_GnyR"/>
    <property type="match status" value="1"/>
</dbReference>
<dbReference type="PANTHER" id="PTHR30204">
    <property type="entry name" value="REDOX-CYCLING DRUG-SENSING TRANSCRIPTIONAL ACTIVATOR SOXR"/>
    <property type="match status" value="1"/>
</dbReference>
<evidence type="ECO:0000256" key="2">
    <source>
        <dbReference type="SAM" id="MobiDB-lite"/>
    </source>
</evidence>
<feature type="domain" description="HTH merR-type" evidence="3">
    <location>
        <begin position="6"/>
        <end position="73"/>
    </location>
</feature>
<evidence type="ECO:0000313" key="5">
    <source>
        <dbReference type="Proteomes" id="UP000663555"/>
    </source>
</evidence>
<dbReference type="SUPFAM" id="SSF46955">
    <property type="entry name" value="Putative DNA-binding domain"/>
    <property type="match status" value="1"/>
</dbReference>
<dbReference type="SMART" id="SM00422">
    <property type="entry name" value="HTH_MERR"/>
    <property type="match status" value="1"/>
</dbReference>
<evidence type="ECO:0000259" key="3">
    <source>
        <dbReference type="PROSITE" id="PS50937"/>
    </source>
</evidence>
<keyword evidence="5" id="KW-1185">Reference proteome</keyword>
<dbReference type="EMBL" id="CP071247">
    <property type="protein sequence ID" value="QSP93334.1"/>
    <property type="molecule type" value="Genomic_DNA"/>
</dbReference>
<dbReference type="Proteomes" id="UP000663555">
    <property type="component" value="Chromosome"/>
</dbReference>
<dbReference type="Pfam" id="PF13411">
    <property type="entry name" value="MerR_1"/>
    <property type="match status" value="1"/>
</dbReference>
<dbReference type="PANTHER" id="PTHR30204:SF58">
    <property type="entry name" value="HTH-TYPE TRANSCRIPTIONAL REGULATOR YFMP"/>
    <property type="match status" value="1"/>
</dbReference>
<feature type="compositionally biased region" description="Basic and acidic residues" evidence="2">
    <location>
        <begin position="125"/>
        <end position="135"/>
    </location>
</feature>
<proteinExistence type="predicted"/>
<evidence type="ECO:0000313" key="4">
    <source>
        <dbReference type="EMBL" id="QSP93334.1"/>
    </source>
</evidence>
<sequence>MTTKDTYSISELAKEFDVTTRTIRFYEAEELLKPARRGQTRIFSKGDRVRLKLILRGKRMGFSLAETRELFDLYDNSLKGSENQLLLMLETLARKREQIEQQKKDIEMMEQEMDAAEARCRDALAELRGKTDRKPGASRKSKTIEAG</sequence>
<dbReference type="InterPro" id="IPR000551">
    <property type="entry name" value="MerR-type_HTH_dom"/>
</dbReference>
<dbReference type="Gene3D" id="1.10.1660.10">
    <property type="match status" value="1"/>
</dbReference>
<protein>
    <submittedName>
        <fullName evidence="4">MerR family DNA-binding transcriptional regulator</fullName>
    </submittedName>
</protein>